<gene>
    <name evidence="2" type="ORF">BBC0122_010240</name>
</gene>
<feature type="transmembrane region" description="Helical" evidence="1">
    <location>
        <begin position="56"/>
        <end position="77"/>
    </location>
</feature>
<feature type="transmembrane region" description="Helical" evidence="1">
    <location>
        <begin position="84"/>
        <end position="101"/>
    </location>
</feature>
<dbReference type="InterPro" id="IPR046161">
    <property type="entry name" value="DUF6163"/>
</dbReference>
<evidence type="ECO:0000313" key="2">
    <source>
        <dbReference type="EMBL" id="AQT47146.1"/>
    </source>
</evidence>
<dbReference type="RefSeq" id="WP_077991941.1">
    <property type="nucleotide sequence ID" value="NZ_CAXUOT020000002.1"/>
</dbReference>
<protein>
    <submittedName>
        <fullName evidence="2">Uncharacterized protein</fullName>
    </submittedName>
</protein>
<feature type="transmembrane region" description="Helical" evidence="1">
    <location>
        <begin position="12"/>
        <end position="36"/>
    </location>
</feature>
<dbReference type="Proteomes" id="UP000189632">
    <property type="component" value="Chromosome"/>
</dbReference>
<evidence type="ECO:0000313" key="3">
    <source>
        <dbReference type="Proteomes" id="UP000189632"/>
    </source>
</evidence>
<keyword evidence="3" id="KW-1185">Reference proteome</keyword>
<organism evidence="2 3">
    <name type="scientific">Bartonella choladocola</name>
    <dbReference type="NCBI Taxonomy" id="2750995"/>
    <lineage>
        <taxon>Bacteria</taxon>
        <taxon>Pseudomonadati</taxon>
        <taxon>Pseudomonadota</taxon>
        <taxon>Alphaproteobacteria</taxon>
        <taxon>Hyphomicrobiales</taxon>
        <taxon>Bartonellaceae</taxon>
        <taxon>Bartonella</taxon>
    </lineage>
</organism>
<sequence>MDNQLRQVVKPNLVLSAYSIFLRCIAVIALLFAIFYWIRLVGVFPGELWRIDRMPWLWQVLTVVLSVIYPIAALGLWMGSLWGIILWFFAALTESLAFTLYSANFVFFPSLAVFHFLILLLFIMMQVLLHLKTNKKLL</sequence>
<proteinExistence type="predicted"/>
<dbReference type="EMBL" id="CP015625">
    <property type="protein sequence ID" value="AQT47146.1"/>
    <property type="molecule type" value="Genomic_DNA"/>
</dbReference>
<dbReference type="STRING" id="1686310.BBC0244_010220"/>
<reference evidence="2 3" key="1">
    <citation type="submission" date="2016-11" db="EMBL/GenBank/DDBJ databases">
        <title>Comparative genomics of Bartonella apis.</title>
        <authorList>
            <person name="Engel P."/>
        </authorList>
    </citation>
    <scope>NUCLEOTIDE SEQUENCE [LARGE SCALE GENOMIC DNA]</scope>
    <source>
        <strain evidence="2 3">BBC0122</strain>
    </source>
</reference>
<keyword evidence="1" id="KW-0472">Membrane</keyword>
<feature type="transmembrane region" description="Helical" evidence="1">
    <location>
        <begin position="107"/>
        <end position="129"/>
    </location>
</feature>
<dbReference type="AlphaFoldDB" id="A0A1U9MH13"/>
<evidence type="ECO:0000256" key="1">
    <source>
        <dbReference type="SAM" id="Phobius"/>
    </source>
</evidence>
<name>A0A1U9MH13_9HYPH</name>
<dbReference type="Pfam" id="PF19660">
    <property type="entry name" value="DUF6163"/>
    <property type="match status" value="1"/>
</dbReference>
<accession>A0A1U9MH13</accession>
<dbReference type="KEGG" id="bapi:BBC0122_010240"/>
<keyword evidence="1" id="KW-1133">Transmembrane helix</keyword>
<keyword evidence="1" id="KW-0812">Transmembrane</keyword>